<dbReference type="InterPro" id="IPR014729">
    <property type="entry name" value="Rossmann-like_a/b/a_fold"/>
</dbReference>
<keyword evidence="5 11" id="KW-0547">Nucleotide-binding</keyword>
<evidence type="ECO:0000256" key="7">
    <source>
        <dbReference type="ARBA" id="ARBA00022884"/>
    </source>
</evidence>
<evidence type="ECO:0000256" key="8">
    <source>
        <dbReference type="ARBA" id="ARBA00023157"/>
    </source>
</evidence>
<evidence type="ECO:0000256" key="10">
    <source>
        <dbReference type="ARBA" id="ARBA00056575"/>
    </source>
</evidence>
<feature type="binding site" evidence="11">
    <location>
        <position position="133"/>
    </location>
    <ligand>
        <name>ATP</name>
        <dbReference type="ChEBI" id="CHEBI:30616"/>
    </ligand>
</feature>
<organism evidence="14 15">
    <name type="scientific">Selenomonas flueggei ATCC 43531</name>
    <dbReference type="NCBI Taxonomy" id="638302"/>
    <lineage>
        <taxon>Bacteria</taxon>
        <taxon>Bacillati</taxon>
        <taxon>Bacillota</taxon>
        <taxon>Negativicutes</taxon>
        <taxon>Selenomonadales</taxon>
        <taxon>Selenomonadaceae</taxon>
        <taxon>Selenomonas</taxon>
    </lineage>
</organism>
<dbReference type="FunFam" id="2.30.30.280:FF:000001">
    <property type="entry name" value="tRNA-specific 2-thiouridylase MnmA"/>
    <property type="match status" value="1"/>
</dbReference>
<dbReference type="GO" id="GO:0005737">
    <property type="term" value="C:cytoplasm"/>
    <property type="evidence" value="ECO:0007669"/>
    <property type="project" value="UniProtKB-SubCell"/>
</dbReference>
<proteinExistence type="inferred from homology"/>
<dbReference type="GO" id="GO:0103016">
    <property type="term" value="F:tRNA-uridine 2-sulfurtransferase activity"/>
    <property type="evidence" value="ECO:0007669"/>
    <property type="project" value="UniProtKB-EC"/>
</dbReference>
<feature type="domain" description="tRNA-specific 2-thiouridylase MnmA-like central" evidence="13">
    <location>
        <begin position="223"/>
        <end position="278"/>
    </location>
</feature>
<dbReference type="SUPFAM" id="SSF52402">
    <property type="entry name" value="Adenine nucleotide alpha hydrolases-like"/>
    <property type="match status" value="1"/>
</dbReference>
<dbReference type="EC" id="2.8.1.13" evidence="11"/>
<evidence type="ECO:0000256" key="4">
    <source>
        <dbReference type="ARBA" id="ARBA00022694"/>
    </source>
</evidence>
<keyword evidence="1 11" id="KW-0963">Cytoplasm</keyword>
<evidence type="ECO:0000256" key="5">
    <source>
        <dbReference type="ARBA" id="ARBA00022741"/>
    </source>
</evidence>
<feature type="site" description="Interaction with tRNA" evidence="11">
    <location>
        <position position="134"/>
    </location>
</feature>
<comment type="caution">
    <text evidence="11">Lacks conserved residue(s) required for the propagation of feature annotation.</text>
</comment>
<dbReference type="STRING" id="638302.HMPREF0908_0664"/>
<dbReference type="Pfam" id="PF03054">
    <property type="entry name" value="tRNA_Me_trans"/>
    <property type="match status" value="1"/>
</dbReference>
<comment type="catalytic activity">
    <reaction evidence="9 11">
        <text>S-sulfanyl-L-cysteinyl-[protein] + uridine(34) in tRNA + AH2 + ATP = 2-thiouridine(34) in tRNA + L-cysteinyl-[protein] + A + AMP + diphosphate + H(+)</text>
        <dbReference type="Rhea" id="RHEA:47032"/>
        <dbReference type="Rhea" id="RHEA-COMP:10131"/>
        <dbReference type="Rhea" id="RHEA-COMP:11726"/>
        <dbReference type="Rhea" id="RHEA-COMP:11727"/>
        <dbReference type="Rhea" id="RHEA-COMP:11728"/>
        <dbReference type="ChEBI" id="CHEBI:13193"/>
        <dbReference type="ChEBI" id="CHEBI:15378"/>
        <dbReference type="ChEBI" id="CHEBI:17499"/>
        <dbReference type="ChEBI" id="CHEBI:29950"/>
        <dbReference type="ChEBI" id="CHEBI:30616"/>
        <dbReference type="ChEBI" id="CHEBI:33019"/>
        <dbReference type="ChEBI" id="CHEBI:61963"/>
        <dbReference type="ChEBI" id="CHEBI:65315"/>
        <dbReference type="ChEBI" id="CHEBI:87170"/>
        <dbReference type="ChEBI" id="CHEBI:456215"/>
        <dbReference type="EC" id="2.8.1.13"/>
    </reaction>
</comment>
<feature type="disulfide bond" description="Alternate" evidence="11">
    <location>
        <begin position="109"/>
        <end position="206"/>
    </location>
</feature>
<dbReference type="GO" id="GO:0005524">
    <property type="term" value="F:ATP binding"/>
    <property type="evidence" value="ECO:0007669"/>
    <property type="project" value="UniProtKB-KW"/>
</dbReference>
<comment type="function">
    <text evidence="10 11">Catalyzes the 2-thiolation of uridine at the wobble position (U34) of tRNA, leading to the formation of s(2)U34.</text>
</comment>
<evidence type="ECO:0000256" key="6">
    <source>
        <dbReference type="ARBA" id="ARBA00022840"/>
    </source>
</evidence>
<dbReference type="InterPro" id="IPR004506">
    <property type="entry name" value="MnmA-like"/>
</dbReference>
<gene>
    <name evidence="11" type="primary">mnmA</name>
    <name evidence="14" type="synonym">trmU</name>
    <name evidence="14" type="ORF">HMPREF0908_0664</name>
</gene>
<evidence type="ECO:0000256" key="3">
    <source>
        <dbReference type="ARBA" id="ARBA00022679"/>
    </source>
</evidence>
<dbReference type="InterPro" id="IPR046885">
    <property type="entry name" value="MnmA-like_C"/>
</dbReference>
<dbReference type="InterPro" id="IPR023382">
    <property type="entry name" value="MnmA-like_central_sf"/>
</dbReference>
<dbReference type="FunFam" id="2.40.30.10:FF:000023">
    <property type="entry name" value="tRNA-specific 2-thiouridylase MnmA"/>
    <property type="match status" value="1"/>
</dbReference>
<dbReference type="Gene3D" id="3.40.50.620">
    <property type="entry name" value="HUPs"/>
    <property type="match status" value="1"/>
</dbReference>
<evidence type="ECO:0000313" key="15">
    <source>
        <dbReference type="Proteomes" id="UP000005309"/>
    </source>
</evidence>
<evidence type="ECO:0000259" key="13">
    <source>
        <dbReference type="Pfam" id="PF20259"/>
    </source>
</evidence>
<dbReference type="NCBIfam" id="TIGR00420">
    <property type="entry name" value="trmU"/>
    <property type="match status" value="1"/>
</dbReference>
<evidence type="ECO:0000256" key="1">
    <source>
        <dbReference type="ARBA" id="ARBA00022490"/>
    </source>
</evidence>
<feature type="region of interest" description="Interaction with tRNA" evidence="11">
    <location>
        <begin position="156"/>
        <end position="158"/>
    </location>
</feature>
<comment type="caution">
    <text evidence="14">The sequence shown here is derived from an EMBL/GenBank/DDBJ whole genome shotgun (WGS) entry which is preliminary data.</text>
</comment>
<keyword evidence="15" id="KW-1185">Reference proteome</keyword>
<dbReference type="Pfam" id="PF20258">
    <property type="entry name" value="tRNA_Me_trans_C"/>
    <property type="match status" value="1"/>
</dbReference>
<dbReference type="Proteomes" id="UP000005309">
    <property type="component" value="Unassembled WGS sequence"/>
</dbReference>
<dbReference type="AlphaFoldDB" id="C4V2C0"/>
<evidence type="ECO:0000256" key="2">
    <source>
        <dbReference type="ARBA" id="ARBA00022555"/>
    </source>
</evidence>
<dbReference type="Gene3D" id="2.30.30.280">
    <property type="entry name" value="Adenine nucleotide alpha hydrolases-like domains"/>
    <property type="match status" value="1"/>
</dbReference>
<protein>
    <recommendedName>
        <fullName evidence="11">tRNA-specific 2-thiouridylase MnmA</fullName>
        <ecNumber evidence="11">2.8.1.13</ecNumber>
    </recommendedName>
</protein>
<keyword evidence="7 11" id="KW-0694">RNA-binding</keyword>
<dbReference type="EMBL" id="ACLA01000010">
    <property type="protein sequence ID" value="EEQ48934.1"/>
    <property type="molecule type" value="Genomic_DNA"/>
</dbReference>
<keyword evidence="2 11" id="KW-0820">tRNA-binding</keyword>
<dbReference type="CDD" id="cd01998">
    <property type="entry name" value="MnmA_TRMU-like"/>
    <property type="match status" value="1"/>
</dbReference>
<evidence type="ECO:0000256" key="9">
    <source>
        <dbReference type="ARBA" id="ARBA00051542"/>
    </source>
</evidence>
<dbReference type="eggNOG" id="COG0482">
    <property type="taxonomic scope" value="Bacteria"/>
</dbReference>
<dbReference type="NCBIfam" id="NF001138">
    <property type="entry name" value="PRK00143.1"/>
    <property type="match status" value="1"/>
</dbReference>
<dbReference type="InterPro" id="IPR046884">
    <property type="entry name" value="MnmA-like_central"/>
</dbReference>
<dbReference type="PANTHER" id="PTHR11933:SF5">
    <property type="entry name" value="MITOCHONDRIAL TRNA-SPECIFIC 2-THIOURIDYLASE 1"/>
    <property type="match status" value="1"/>
</dbReference>
<feature type="binding site" evidence="11">
    <location>
        <position position="40"/>
    </location>
    <ligand>
        <name>ATP</name>
        <dbReference type="ChEBI" id="CHEBI:30616"/>
    </ligand>
</feature>
<keyword evidence="3 11" id="KW-0808">Transferase</keyword>
<keyword evidence="14" id="KW-0489">Methyltransferase</keyword>
<evidence type="ECO:0000259" key="12">
    <source>
        <dbReference type="Pfam" id="PF20258"/>
    </source>
</evidence>
<keyword evidence="4 11" id="KW-0819">tRNA processing</keyword>
<comment type="subcellular location">
    <subcellularLocation>
        <location evidence="11">Cytoplasm</location>
    </subcellularLocation>
</comment>
<keyword evidence="6 11" id="KW-0067">ATP-binding</keyword>
<feature type="binding site" evidence="11">
    <location>
        <begin position="14"/>
        <end position="21"/>
    </location>
    <ligand>
        <name>ATP</name>
        <dbReference type="ChEBI" id="CHEBI:30616"/>
    </ligand>
</feature>
<dbReference type="Gene3D" id="2.40.30.10">
    <property type="entry name" value="Translation factors"/>
    <property type="match status" value="1"/>
</dbReference>
<feature type="active site" description="Nucleophile" evidence="11">
    <location>
        <position position="109"/>
    </location>
</feature>
<dbReference type="GO" id="GO:0008168">
    <property type="term" value="F:methyltransferase activity"/>
    <property type="evidence" value="ECO:0007669"/>
    <property type="project" value="UniProtKB-KW"/>
</dbReference>
<dbReference type="Pfam" id="PF20259">
    <property type="entry name" value="tRNA_Me_trans_M"/>
    <property type="match status" value="1"/>
</dbReference>
<feature type="site" description="Interaction with tRNA" evidence="11">
    <location>
        <position position="345"/>
    </location>
</feature>
<feature type="active site" description="Cysteine persulfide intermediate" evidence="11">
    <location>
        <position position="206"/>
    </location>
</feature>
<dbReference type="PANTHER" id="PTHR11933">
    <property type="entry name" value="TRNA 5-METHYLAMINOMETHYL-2-THIOURIDYLATE -METHYLTRANSFERASE"/>
    <property type="match status" value="1"/>
</dbReference>
<dbReference type="FunFam" id="3.40.50.620:FF:000115">
    <property type="entry name" value="tRNA-specific 2-thiouridylase MnmA"/>
    <property type="match status" value="1"/>
</dbReference>
<dbReference type="HAMAP" id="MF_00144">
    <property type="entry name" value="tRNA_thiouridyl_MnmA"/>
    <property type="match status" value="1"/>
</dbReference>
<sequence length="366" mass="40478">MVGQRMEKQRVVVAMSGGVDSSVTAALLQEQGYEVVGVTMRLSEEGRDADPDGRSCCSLSSVDDARRVADILGIPHYVMDFTEPFQQLVIDYFTQEYARGRTPNPCIACNRYIKFEGLLGKIRALGAQHIATGHYARITRTGDGIYHLRKGIDTAKDQSYVLYHLTQKMMDHVLFPLGDYRKDEIRHMAEDYGLPVAHKAESQEICFVPHDDYKSYLRMHALQTMRPGAITDRAGHILGTHEGIAFYTIGQRRGLGISAEHPLYVIALDAAENRVIVGASDEVFACALTASNLSWTLPQPPHAPRSVRAKIRYGKREADAWMEPQGDGTVAVHFSEPQRAVTPGQSIVFYEGDAVLGGGSIDRVTP</sequence>
<evidence type="ECO:0000313" key="14">
    <source>
        <dbReference type="EMBL" id="EEQ48934.1"/>
    </source>
</evidence>
<dbReference type="HOGENOM" id="CLU_035188_0_0_9"/>
<name>C4V2C0_9FIRM</name>
<reference evidence="14 15" key="1">
    <citation type="submission" date="2009-04" db="EMBL/GenBank/DDBJ databases">
        <authorList>
            <person name="Qin X."/>
            <person name="Bachman B."/>
            <person name="Battles P."/>
            <person name="Bell A."/>
            <person name="Bess C."/>
            <person name="Bickham C."/>
            <person name="Chaboub L."/>
            <person name="Chen D."/>
            <person name="Coyle M."/>
            <person name="Deiros D.R."/>
            <person name="Dinh H."/>
            <person name="Forbes L."/>
            <person name="Fowler G."/>
            <person name="Francisco L."/>
            <person name="Fu Q."/>
            <person name="Gubbala S."/>
            <person name="Hale W."/>
            <person name="Han Y."/>
            <person name="Hemphill L."/>
            <person name="Highlander S.K."/>
            <person name="Hirani K."/>
            <person name="Hogues M."/>
            <person name="Jackson L."/>
            <person name="Jakkamsetti A."/>
            <person name="Javaid M."/>
            <person name="Jiang H."/>
            <person name="Korchina V."/>
            <person name="Kovar C."/>
            <person name="Lara F."/>
            <person name="Lee S."/>
            <person name="Mata R."/>
            <person name="Mathew T."/>
            <person name="Moen C."/>
            <person name="Morales K."/>
            <person name="Munidasa M."/>
            <person name="Nazareth L."/>
            <person name="Ngo R."/>
            <person name="Nguyen L."/>
            <person name="Okwuonu G."/>
            <person name="Ongeri F."/>
            <person name="Patil S."/>
            <person name="Petrosino J."/>
            <person name="Pham C."/>
            <person name="Pham P."/>
            <person name="Pu L.-L."/>
            <person name="Puazo M."/>
            <person name="Raj R."/>
            <person name="Reid J."/>
            <person name="Rouhana J."/>
            <person name="Saada N."/>
            <person name="Shang Y."/>
            <person name="Simmons D."/>
            <person name="Thornton R."/>
            <person name="Warren J."/>
            <person name="Weissenberger G."/>
            <person name="Zhang J."/>
            <person name="Zhang L."/>
            <person name="Zhou C."/>
            <person name="Zhu D."/>
            <person name="Muzny D."/>
            <person name="Worley K."/>
            <person name="Gibbs R."/>
        </authorList>
    </citation>
    <scope>NUCLEOTIDE SEQUENCE [LARGE SCALE GENOMIC DNA]</scope>
    <source>
        <strain evidence="14 15">ATCC 43531</strain>
    </source>
</reference>
<feature type="domain" description="tRNA-specific 2-thiouridylase MnmA-like C-terminal" evidence="12">
    <location>
        <begin position="288"/>
        <end position="361"/>
    </location>
</feature>
<dbReference type="GO" id="GO:0002143">
    <property type="term" value="P:tRNA wobble position uridine thiolation"/>
    <property type="evidence" value="ECO:0007669"/>
    <property type="project" value="TreeGrafter"/>
</dbReference>
<comment type="similarity">
    <text evidence="11">Belongs to the MnmA/TRMU family.</text>
</comment>
<evidence type="ECO:0000256" key="11">
    <source>
        <dbReference type="HAMAP-Rule" id="MF_00144"/>
    </source>
</evidence>
<keyword evidence="8 11" id="KW-1015">Disulfide bond</keyword>
<dbReference type="GO" id="GO:0000049">
    <property type="term" value="F:tRNA binding"/>
    <property type="evidence" value="ECO:0007669"/>
    <property type="project" value="UniProtKB-KW"/>
</dbReference>
<accession>C4V2C0</accession>
<feature type="region of interest" description="Interaction with tRNA" evidence="11">
    <location>
        <begin position="312"/>
        <end position="313"/>
    </location>
</feature>
<dbReference type="GO" id="GO:0032259">
    <property type="term" value="P:methylation"/>
    <property type="evidence" value="ECO:0007669"/>
    <property type="project" value="UniProtKB-KW"/>
</dbReference>